<dbReference type="AlphaFoldDB" id="A0AAV7LI86"/>
<organism evidence="1 2">
    <name type="scientific">Pleurodeles waltl</name>
    <name type="common">Iberian ribbed newt</name>
    <dbReference type="NCBI Taxonomy" id="8319"/>
    <lineage>
        <taxon>Eukaryota</taxon>
        <taxon>Metazoa</taxon>
        <taxon>Chordata</taxon>
        <taxon>Craniata</taxon>
        <taxon>Vertebrata</taxon>
        <taxon>Euteleostomi</taxon>
        <taxon>Amphibia</taxon>
        <taxon>Batrachia</taxon>
        <taxon>Caudata</taxon>
        <taxon>Salamandroidea</taxon>
        <taxon>Salamandridae</taxon>
        <taxon>Pleurodelinae</taxon>
        <taxon>Pleurodeles</taxon>
    </lineage>
</organism>
<gene>
    <name evidence="1" type="ORF">NDU88_003319</name>
</gene>
<reference evidence="1" key="1">
    <citation type="journal article" date="2022" name="bioRxiv">
        <title>Sequencing and chromosome-scale assembly of the giantPleurodeles waltlgenome.</title>
        <authorList>
            <person name="Brown T."/>
            <person name="Elewa A."/>
            <person name="Iarovenko S."/>
            <person name="Subramanian E."/>
            <person name="Araus A.J."/>
            <person name="Petzold A."/>
            <person name="Susuki M."/>
            <person name="Suzuki K.-i.T."/>
            <person name="Hayashi T."/>
            <person name="Toyoda A."/>
            <person name="Oliveira C."/>
            <person name="Osipova E."/>
            <person name="Leigh N.D."/>
            <person name="Simon A."/>
            <person name="Yun M.H."/>
        </authorList>
    </citation>
    <scope>NUCLEOTIDE SEQUENCE</scope>
    <source>
        <strain evidence="1">20211129_DDA</strain>
        <tissue evidence="1">Liver</tissue>
    </source>
</reference>
<comment type="caution">
    <text evidence="1">The sequence shown here is derived from an EMBL/GenBank/DDBJ whole genome shotgun (WGS) entry which is preliminary data.</text>
</comment>
<evidence type="ECO:0000313" key="1">
    <source>
        <dbReference type="EMBL" id="KAJ1090184.1"/>
    </source>
</evidence>
<proteinExistence type="predicted"/>
<dbReference type="EMBL" id="JANPWB010000015">
    <property type="protein sequence ID" value="KAJ1090184.1"/>
    <property type="molecule type" value="Genomic_DNA"/>
</dbReference>
<evidence type="ECO:0000313" key="2">
    <source>
        <dbReference type="Proteomes" id="UP001066276"/>
    </source>
</evidence>
<name>A0AAV7LI86_PLEWA</name>
<keyword evidence="2" id="KW-1185">Reference proteome</keyword>
<dbReference type="Proteomes" id="UP001066276">
    <property type="component" value="Chromosome 11"/>
</dbReference>
<accession>A0AAV7LI86</accession>
<sequence>MPLRRYNRCCYCANLQSKSKLILSGETGELYALPHLTDALGGGNYFCQQRFIIASVNDVHAVLRLAMLALCLSLAEALPPHQRLPTVELHTPTLIRFCLQALRSKFTNQAEVEPPSDPSKA</sequence>
<protein>
    <submittedName>
        <fullName evidence="1">Uncharacterized protein</fullName>
    </submittedName>
</protein>